<accession>X8CNB1</accession>
<gene>
    <name evidence="2" type="ORF">I550_0989</name>
</gene>
<feature type="compositionally biased region" description="Low complexity" evidence="1">
    <location>
        <begin position="98"/>
        <end position="110"/>
    </location>
</feature>
<dbReference type="AlphaFoldDB" id="X8CNB1"/>
<reference evidence="2 3" key="1">
    <citation type="submission" date="2013-12" db="EMBL/GenBank/DDBJ databases">
        <authorList>
            <person name="Zelazny A."/>
            <person name="Olivier K."/>
            <person name="Holland S."/>
            <person name="Lenaerts A."/>
            <person name="Ordway D."/>
            <person name="DeGroote M.A."/>
            <person name="Parker T."/>
            <person name="Sizemore C."/>
            <person name="Tallon L.J."/>
            <person name="Sadzewicz L.K."/>
            <person name="Sengamalay N."/>
            <person name="Fraser C.M."/>
            <person name="Hine E."/>
            <person name="Shefchek K.A."/>
            <person name="Das S.P."/>
            <person name="Tettelin H."/>
        </authorList>
    </citation>
    <scope>NUCLEOTIDE SEQUENCE [LARGE SCALE GENOMIC DNA]</scope>
    <source>
        <strain evidence="2 3">1956</strain>
    </source>
</reference>
<dbReference type="Proteomes" id="UP000020825">
    <property type="component" value="Unassembled WGS sequence"/>
</dbReference>
<evidence type="ECO:0000313" key="2">
    <source>
        <dbReference type="EMBL" id="EUA57857.1"/>
    </source>
</evidence>
<evidence type="ECO:0000256" key="1">
    <source>
        <dbReference type="SAM" id="MobiDB-lite"/>
    </source>
</evidence>
<proteinExistence type="predicted"/>
<sequence>MRNLAVNVGLVPLRARLCALHPFIGAPQSRAFLLFARALAFVRALLSFVRRPLALVGNLVALVGNPVPFAGKKFTLSELSLLPDQGPFALLERVGPAFRPSGGSARSSAATVHPSPGRVDR</sequence>
<name>X8CNB1_MYCIT</name>
<evidence type="ECO:0000313" key="3">
    <source>
        <dbReference type="Proteomes" id="UP000020825"/>
    </source>
</evidence>
<dbReference type="EMBL" id="JAOG01000001">
    <property type="protein sequence ID" value="EUA57857.1"/>
    <property type="molecule type" value="Genomic_DNA"/>
</dbReference>
<comment type="caution">
    <text evidence="2">The sequence shown here is derived from an EMBL/GenBank/DDBJ whole genome shotgun (WGS) entry which is preliminary data.</text>
</comment>
<dbReference type="PATRIC" id="fig|1299331.3.peg.961"/>
<organism evidence="2 3">
    <name type="scientific">Mycobacterium intracellulare 1956</name>
    <dbReference type="NCBI Taxonomy" id="1299331"/>
    <lineage>
        <taxon>Bacteria</taxon>
        <taxon>Bacillati</taxon>
        <taxon>Actinomycetota</taxon>
        <taxon>Actinomycetes</taxon>
        <taxon>Mycobacteriales</taxon>
        <taxon>Mycobacteriaceae</taxon>
        <taxon>Mycobacterium</taxon>
        <taxon>Mycobacterium avium complex (MAC)</taxon>
    </lineage>
</organism>
<protein>
    <submittedName>
        <fullName evidence="2">Uncharacterized protein</fullName>
    </submittedName>
</protein>
<feature type="region of interest" description="Disordered" evidence="1">
    <location>
        <begin position="98"/>
        <end position="121"/>
    </location>
</feature>